<keyword evidence="4" id="KW-0520">NAD</keyword>
<evidence type="ECO:0000256" key="3">
    <source>
        <dbReference type="ARBA" id="ARBA00022723"/>
    </source>
</evidence>
<feature type="active site" description="Proton donor" evidence="5">
    <location>
        <position position="99"/>
    </location>
</feature>
<proteinExistence type="inferred from homology"/>
<dbReference type="PANTHER" id="PTHR23406">
    <property type="entry name" value="MALIC ENZYME-RELATED"/>
    <property type="match status" value="1"/>
</dbReference>
<dbReference type="PRINTS" id="PR00072">
    <property type="entry name" value="MALOXRDTASE"/>
</dbReference>
<comment type="cofactor">
    <cofactor evidence="1">
        <name>Mn(2+)</name>
        <dbReference type="ChEBI" id="CHEBI:29035"/>
    </cofactor>
</comment>
<dbReference type="OrthoDB" id="5365701at2759"/>
<dbReference type="SMART" id="SM00919">
    <property type="entry name" value="Malic_M"/>
    <property type="match status" value="1"/>
</dbReference>
<sequence length="567" mass="63076">MSEPTFRVAVRGEAILTSPRWNKGTAFTAEERKAFGVTGRLPFRVNTLDEQCDRAYDQLEMHESPLRKNTFLQSMKDQNWVLYYSLIGRHLKELIPIIYTPTEAEAISNYSHLFRRSEGLYLTLPHKDSMEDDFLEQTKNREIDLIVVSDAEAILGIGDQGVGISTAKSAIYTLLAGMNPSKTLSVTLDVGTDNEDLLGDHLYVGWPHGRVRGEEYDQFVDKFVQLVRKHHPNSLLHFEDFGVNNAERLLDLYRDKHSVFNDDVQGTGAVTLACIMSAVGVTKSRIADQRIVIYGAGSAGLGIARQLRDGMATIDGLAPHDANARFWLLDRFGLIKESLGPDKIRPDLREFVRSDSEWEDIPTNERGEVGLLEVVKKVKPTVLIGCSTHAGAFTEEVIREMAKHTERPIILPLSNPSKLHEVKPQDANDWTDGKALLATGSPFPPCKQPNGKEYIVAECNNALIYPGLGFGAMTAKSRCLTDTMIIAGTRRLASLAPALKDPDEALLPDFGDAPAVNFEVAVAVAEQAVEEGNAGVNWKKEEVRQRVAERQWKPVYGRYEYDPNGET</sequence>
<dbReference type="GO" id="GO:0005829">
    <property type="term" value="C:cytosol"/>
    <property type="evidence" value="ECO:0007669"/>
    <property type="project" value="TreeGrafter"/>
</dbReference>
<dbReference type="SUPFAM" id="SSF51735">
    <property type="entry name" value="NAD(P)-binding Rossmann-fold domains"/>
    <property type="match status" value="1"/>
</dbReference>
<keyword evidence="12" id="KW-1185">Reference proteome</keyword>
<comment type="cofactor">
    <cofactor evidence="7">
        <name>Mg(2+)</name>
        <dbReference type="ChEBI" id="CHEBI:18420"/>
    </cofactor>
    <cofactor evidence="7">
        <name>Mn(2+)</name>
        <dbReference type="ChEBI" id="CHEBI:29035"/>
    </cofactor>
    <text evidence="7">Divalent metal cations. Prefers magnesium or manganese.</text>
</comment>
<dbReference type="AlphaFoldDB" id="M2Q702"/>
<evidence type="ECO:0000313" key="12">
    <source>
        <dbReference type="Proteomes" id="UP000016930"/>
    </source>
</evidence>
<organism evidence="11 12">
    <name type="scientific">Ceriporiopsis subvermispora (strain B)</name>
    <name type="common">White-rot fungus</name>
    <name type="synonym">Gelatoporia subvermispora</name>
    <dbReference type="NCBI Taxonomy" id="914234"/>
    <lineage>
        <taxon>Eukaryota</taxon>
        <taxon>Fungi</taxon>
        <taxon>Dikarya</taxon>
        <taxon>Basidiomycota</taxon>
        <taxon>Agaricomycotina</taxon>
        <taxon>Agaricomycetes</taxon>
        <taxon>Polyporales</taxon>
        <taxon>Gelatoporiaceae</taxon>
        <taxon>Gelatoporia</taxon>
    </lineage>
</organism>
<reference evidence="11 12" key="1">
    <citation type="journal article" date="2012" name="Proc. Natl. Acad. Sci. U.S.A.">
        <title>Comparative genomics of Ceriporiopsis subvermispora and Phanerochaete chrysosporium provide insight into selective ligninolysis.</title>
        <authorList>
            <person name="Fernandez-Fueyo E."/>
            <person name="Ruiz-Duenas F.J."/>
            <person name="Ferreira P."/>
            <person name="Floudas D."/>
            <person name="Hibbett D.S."/>
            <person name="Canessa P."/>
            <person name="Larrondo L.F."/>
            <person name="James T.Y."/>
            <person name="Seelenfreund D."/>
            <person name="Lobos S."/>
            <person name="Polanco R."/>
            <person name="Tello M."/>
            <person name="Honda Y."/>
            <person name="Watanabe T."/>
            <person name="Watanabe T."/>
            <person name="Ryu J.S."/>
            <person name="Kubicek C.P."/>
            <person name="Schmoll M."/>
            <person name="Gaskell J."/>
            <person name="Hammel K.E."/>
            <person name="St John F.J."/>
            <person name="Vanden Wymelenberg A."/>
            <person name="Sabat G."/>
            <person name="Splinter BonDurant S."/>
            <person name="Syed K."/>
            <person name="Yadav J.S."/>
            <person name="Doddapaneni H."/>
            <person name="Subramanian V."/>
            <person name="Lavin J.L."/>
            <person name="Oguiza J.A."/>
            <person name="Perez G."/>
            <person name="Pisabarro A.G."/>
            <person name="Ramirez L."/>
            <person name="Santoyo F."/>
            <person name="Master E."/>
            <person name="Coutinho P.M."/>
            <person name="Henrissat B."/>
            <person name="Lombard V."/>
            <person name="Magnuson J.K."/>
            <person name="Kuees U."/>
            <person name="Hori C."/>
            <person name="Igarashi K."/>
            <person name="Samejima M."/>
            <person name="Held B.W."/>
            <person name="Barry K.W."/>
            <person name="LaButti K.M."/>
            <person name="Lapidus A."/>
            <person name="Lindquist E.A."/>
            <person name="Lucas S.M."/>
            <person name="Riley R."/>
            <person name="Salamov A.A."/>
            <person name="Hoffmeister D."/>
            <person name="Schwenk D."/>
            <person name="Hadar Y."/>
            <person name="Yarden O."/>
            <person name="de Vries R.P."/>
            <person name="Wiebenga A."/>
            <person name="Stenlid J."/>
            <person name="Eastwood D."/>
            <person name="Grigoriev I.V."/>
            <person name="Berka R.M."/>
            <person name="Blanchette R.A."/>
            <person name="Kersten P."/>
            <person name="Martinez A.T."/>
            <person name="Vicuna R."/>
            <person name="Cullen D."/>
        </authorList>
    </citation>
    <scope>NUCLEOTIDE SEQUENCE [LARGE SCALE GENOMIC DNA]</scope>
    <source>
        <strain evidence="11 12">B</strain>
    </source>
</reference>
<evidence type="ECO:0000256" key="1">
    <source>
        <dbReference type="ARBA" id="ARBA00001936"/>
    </source>
</evidence>
<dbReference type="EMBL" id="KB445810">
    <property type="protein sequence ID" value="EMD32613.1"/>
    <property type="molecule type" value="Genomic_DNA"/>
</dbReference>
<dbReference type="GO" id="GO:0005739">
    <property type="term" value="C:mitochondrion"/>
    <property type="evidence" value="ECO:0007669"/>
    <property type="project" value="TreeGrafter"/>
</dbReference>
<feature type="active site" description="Proton acceptor" evidence="5">
    <location>
        <position position="168"/>
    </location>
</feature>
<name>M2Q702_CERS8</name>
<dbReference type="GO" id="GO:0006108">
    <property type="term" value="P:malate metabolic process"/>
    <property type="evidence" value="ECO:0007669"/>
    <property type="project" value="TreeGrafter"/>
</dbReference>
<dbReference type="SUPFAM" id="SSF53223">
    <property type="entry name" value="Aminoacid dehydrogenase-like, N-terminal domain"/>
    <property type="match status" value="1"/>
</dbReference>
<dbReference type="Gene3D" id="3.40.50.720">
    <property type="entry name" value="NAD(P)-binding Rossmann-like Domain"/>
    <property type="match status" value="1"/>
</dbReference>
<feature type="binding site" evidence="7">
    <location>
        <position position="240"/>
    </location>
    <ligand>
        <name>a divalent metal cation</name>
        <dbReference type="ChEBI" id="CHEBI:60240"/>
    </ligand>
</feature>
<dbReference type="PANTHER" id="PTHR23406:SF34">
    <property type="entry name" value="NAD-DEPENDENT MALIC ENZYME, MITOCHONDRIAL"/>
    <property type="match status" value="1"/>
</dbReference>
<dbReference type="NCBIfam" id="NF010052">
    <property type="entry name" value="PRK13529.1"/>
    <property type="match status" value="1"/>
</dbReference>
<comment type="similarity">
    <text evidence="2 8">Belongs to the malic enzymes family.</text>
</comment>
<dbReference type="GO" id="GO:0051287">
    <property type="term" value="F:NAD binding"/>
    <property type="evidence" value="ECO:0007669"/>
    <property type="project" value="InterPro"/>
</dbReference>
<dbReference type="InterPro" id="IPR037062">
    <property type="entry name" value="Malic_N_dom_sf"/>
</dbReference>
<dbReference type="GO" id="GO:0046872">
    <property type="term" value="F:metal ion binding"/>
    <property type="evidence" value="ECO:0007669"/>
    <property type="project" value="UniProtKB-KW"/>
</dbReference>
<evidence type="ECO:0000259" key="9">
    <source>
        <dbReference type="SMART" id="SM00919"/>
    </source>
</evidence>
<dbReference type="InterPro" id="IPR001891">
    <property type="entry name" value="Malic_OxRdtase"/>
</dbReference>
<dbReference type="Pfam" id="PF00390">
    <property type="entry name" value="malic"/>
    <property type="match status" value="1"/>
</dbReference>
<evidence type="ECO:0000256" key="5">
    <source>
        <dbReference type="PIRSR" id="PIRSR000106-1"/>
    </source>
</evidence>
<protein>
    <recommendedName>
        <fullName evidence="8">Malic enzyme</fullName>
    </recommendedName>
</protein>
<dbReference type="InterPro" id="IPR015884">
    <property type="entry name" value="Malic_enzyme_CS"/>
</dbReference>
<feature type="binding site" evidence="6">
    <location>
        <position position="415"/>
    </location>
    <ligand>
        <name>(S)-malate</name>
        <dbReference type="ChEBI" id="CHEBI:15589"/>
    </ligand>
</feature>
<evidence type="ECO:0000256" key="2">
    <source>
        <dbReference type="ARBA" id="ARBA00008785"/>
    </source>
</evidence>
<dbReference type="Gene3D" id="3.40.50.10380">
    <property type="entry name" value="Malic enzyme, N-terminal domain"/>
    <property type="match status" value="1"/>
</dbReference>
<evidence type="ECO:0000256" key="8">
    <source>
        <dbReference type="RuleBase" id="RU003426"/>
    </source>
</evidence>
<dbReference type="SMART" id="SM01274">
    <property type="entry name" value="malic"/>
    <property type="match status" value="1"/>
</dbReference>
<dbReference type="STRING" id="914234.M2Q702"/>
<feature type="binding site" evidence="7">
    <location>
        <position position="239"/>
    </location>
    <ligand>
        <name>a divalent metal cation</name>
        <dbReference type="ChEBI" id="CHEBI:60240"/>
    </ligand>
</feature>
<evidence type="ECO:0000313" key="11">
    <source>
        <dbReference type="EMBL" id="EMD32613.1"/>
    </source>
</evidence>
<feature type="binding site" evidence="6">
    <location>
        <position position="460"/>
    </location>
    <ligand>
        <name>(S)-malate</name>
        <dbReference type="ChEBI" id="CHEBI:15589"/>
    </ligand>
</feature>
<dbReference type="InterPro" id="IPR012301">
    <property type="entry name" value="Malic_N_dom"/>
</dbReference>
<dbReference type="InterPro" id="IPR036291">
    <property type="entry name" value="NAD(P)-bd_dom_sf"/>
</dbReference>
<gene>
    <name evidence="11" type="ORF">CERSUDRAFT_58350</name>
</gene>
<evidence type="ECO:0000256" key="4">
    <source>
        <dbReference type="ARBA" id="ARBA00023027"/>
    </source>
</evidence>
<evidence type="ECO:0000256" key="7">
    <source>
        <dbReference type="PIRSR" id="PIRSR000106-3"/>
    </source>
</evidence>
<keyword evidence="3 7" id="KW-0479">Metal-binding</keyword>
<dbReference type="Pfam" id="PF03949">
    <property type="entry name" value="Malic_M"/>
    <property type="match status" value="1"/>
</dbReference>
<feature type="domain" description="Malic enzyme N-terminal" evidence="10">
    <location>
        <begin position="76"/>
        <end position="254"/>
    </location>
</feature>
<keyword evidence="8" id="KW-0560">Oxidoreductase</keyword>
<dbReference type="PROSITE" id="PS00331">
    <property type="entry name" value="MALIC_ENZYMES"/>
    <property type="match status" value="1"/>
</dbReference>
<dbReference type="GO" id="GO:0004471">
    <property type="term" value="F:malate dehydrogenase (decarboxylating) (NAD+) activity"/>
    <property type="evidence" value="ECO:0007669"/>
    <property type="project" value="TreeGrafter"/>
</dbReference>
<evidence type="ECO:0000256" key="6">
    <source>
        <dbReference type="PIRSR" id="PIRSR000106-2"/>
    </source>
</evidence>
<dbReference type="Proteomes" id="UP000016930">
    <property type="component" value="Unassembled WGS sequence"/>
</dbReference>
<evidence type="ECO:0000259" key="10">
    <source>
        <dbReference type="SMART" id="SM01274"/>
    </source>
</evidence>
<feature type="domain" description="Malic enzyme NAD-binding" evidence="9">
    <location>
        <begin position="264"/>
        <end position="529"/>
    </location>
</feature>
<dbReference type="InterPro" id="IPR012302">
    <property type="entry name" value="Malic_NAD-bd"/>
</dbReference>
<dbReference type="PIRSF" id="PIRSF000106">
    <property type="entry name" value="ME"/>
    <property type="match status" value="1"/>
</dbReference>
<dbReference type="HOGENOM" id="CLU_011405_5_2_1"/>
<accession>M2Q702</accession>
<feature type="binding site" evidence="7">
    <location>
        <position position="263"/>
    </location>
    <ligand>
        <name>a divalent metal cation</name>
        <dbReference type="ChEBI" id="CHEBI:60240"/>
    </ligand>
</feature>
<dbReference type="InterPro" id="IPR046346">
    <property type="entry name" value="Aminoacid_DH-like_N_sf"/>
</dbReference>